<keyword evidence="3" id="KW-0813">Transport</keyword>
<feature type="transmembrane region" description="Helical" evidence="8">
    <location>
        <begin position="149"/>
        <end position="171"/>
    </location>
</feature>
<dbReference type="RefSeq" id="WP_100382152.1">
    <property type="nucleotide sequence ID" value="NZ_LT629750.1"/>
</dbReference>
<comment type="subcellular location">
    <subcellularLocation>
        <location evidence="1">Membrane</location>
        <topology evidence="1">Multi-pass membrane protein</topology>
    </subcellularLocation>
</comment>
<keyword evidence="6 8" id="KW-0472">Membrane</keyword>
<feature type="transmembrane region" description="Helical" evidence="8">
    <location>
        <begin position="183"/>
        <end position="205"/>
    </location>
</feature>
<feature type="transmembrane region" description="Helical" evidence="8">
    <location>
        <begin position="309"/>
        <end position="337"/>
    </location>
</feature>
<proteinExistence type="inferred from homology"/>
<organism evidence="9 10">
    <name type="scientific">Bradyrhizobium canariense</name>
    <dbReference type="NCBI Taxonomy" id="255045"/>
    <lineage>
        <taxon>Bacteria</taxon>
        <taxon>Pseudomonadati</taxon>
        <taxon>Pseudomonadota</taxon>
        <taxon>Alphaproteobacteria</taxon>
        <taxon>Hyphomicrobiales</taxon>
        <taxon>Nitrobacteraceae</taxon>
        <taxon>Bradyrhizobium</taxon>
    </lineage>
</organism>
<keyword evidence="10" id="KW-1185">Reference proteome</keyword>
<feature type="transmembrane region" description="Helical" evidence="8">
    <location>
        <begin position="409"/>
        <end position="426"/>
    </location>
</feature>
<feature type="transmembrane region" description="Helical" evidence="8">
    <location>
        <begin position="40"/>
        <end position="60"/>
    </location>
</feature>
<protein>
    <submittedName>
        <fullName evidence="9">Solute:Na+ symporter, SSS family</fullName>
    </submittedName>
</protein>
<dbReference type="InterPro" id="IPR001734">
    <property type="entry name" value="Na/solute_symporter"/>
</dbReference>
<feature type="transmembrane region" description="Helical" evidence="8">
    <location>
        <begin position="80"/>
        <end position="101"/>
    </location>
</feature>
<gene>
    <name evidence="9" type="ORF">SAMN05444158_1009</name>
</gene>
<dbReference type="PROSITE" id="PS50283">
    <property type="entry name" value="NA_SOLUT_SYMP_3"/>
    <property type="match status" value="1"/>
</dbReference>
<comment type="similarity">
    <text evidence="2 7">Belongs to the sodium:solute symporter (SSF) (TC 2.A.21) family.</text>
</comment>
<feature type="transmembrane region" description="Helical" evidence="8">
    <location>
        <begin position="382"/>
        <end position="402"/>
    </location>
</feature>
<feature type="transmembrane region" description="Helical" evidence="8">
    <location>
        <begin position="438"/>
        <end position="457"/>
    </location>
</feature>
<sequence>MPELQTQGTFVLICMVLAYIAVTTWLTFRYRAKSTSDFMFAARSVPALVIGVLMMSEFIAPKSTIGVAQVAFDSGMAASWAVLSVALGFPLFGWLLAKKLYNTGEYTISAAIAKEYGRSTQMTVSVIMIYALLLVNVAFYVSGAAALSSAFHISLTASAVMIAAVSSFYCVIGGQKSAAYVSLLHTSLKCVGIAVILCVALNMTGGITPMMEKLPDYYFTWDGKIGITTIIAWTIASIGSIFSTQYIVQAVSSLKGPQEVTRACYTAGLLCLPVSFALGLIGVAAKFLFPDINSLYALPIFMNHMPPLLAGLVLTSIVASILVGVSSVALAISALIVRDFYVPMLQPSQTAQLRMSRLLSVPIGFLPLLFVFFAPQVLHLSFFTRALRLSISVVAIFAFYLPRFGSSRGATLGLIAATITTTAWYVMGDPFGIDDIYVALATPAVVMLLDWVIMGAPKAKIDDAMEMEAR</sequence>
<dbReference type="CDD" id="cd10322">
    <property type="entry name" value="SLC5sbd"/>
    <property type="match status" value="1"/>
</dbReference>
<keyword evidence="4 8" id="KW-0812">Transmembrane</keyword>
<feature type="transmembrane region" description="Helical" evidence="8">
    <location>
        <begin position="358"/>
        <end position="376"/>
    </location>
</feature>
<evidence type="ECO:0000256" key="4">
    <source>
        <dbReference type="ARBA" id="ARBA00022692"/>
    </source>
</evidence>
<dbReference type="InterPro" id="IPR050277">
    <property type="entry name" value="Sodium:Solute_Symporter"/>
</dbReference>
<dbReference type="GO" id="GO:0005886">
    <property type="term" value="C:plasma membrane"/>
    <property type="evidence" value="ECO:0007669"/>
    <property type="project" value="TreeGrafter"/>
</dbReference>
<feature type="transmembrane region" description="Helical" evidence="8">
    <location>
        <begin position="225"/>
        <end position="248"/>
    </location>
</feature>
<accession>A0A1H1PHL6</accession>
<evidence type="ECO:0000256" key="5">
    <source>
        <dbReference type="ARBA" id="ARBA00022989"/>
    </source>
</evidence>
<keyword evidence="5 8" id="KW-1133">Transmembrane helix</keyword>
<evidence type="ECO:0000256" key="1">
    <source>
        <dbReference type="ARBA" id="ARBA00004141"/>
    </source>
</evidence>
<feature type="transmembrane region" description="Helical" evidence="8">
    <location>
        <begin position="122"/>
        <end position="143"/>
    </location>
</feature>
<evidence type="ECO:0000256" key="3">
    <source>
        <dbReference type="ARBA" id="ARBA00022448"/>
    </source>
</evidence>
<dbReference type="Gene3D" id="1.20.1730.10">
    <property type="entry name" value="Sodium/glucose cotransporter"/>
    <property type="match status" value="1"/>
</dbReference>
<dbReference type="Proteomes" id="UP000243904">
    <property type="component" value="Chromosome I"/>
</dbReference>
<dbReference type="GO" id="GO:0022857">
    <property type="term" value="F:transmembrane transporter activity"/>
    <property type="evidence" value="ECO:0007669"/>
    <property type="project" value="InterPro"/>
</dbReference>
<evidence type="ECO:0000256" key="7">
    <source>
        <dbReference type="RuleBase" id="RU362091"/>
    </source>
</evidence>
<evidence type="ECO:0000313" key="9">
    <source>
        <dbReference type="EMBL" id="SDS10159.1"/>
    </source>
</evidence>
<dbReference type="InterPro" id="IPR038377">
    <property type="entry name" value="Na/Glc_symporter_sf"/>
</dbReference>
<dbReference type="PANTHER" id="PTHR48086">
    <property type="entry name" value="SODIUM/PROLINE SYMPORTER-RELATED"/>
    <property type="match status" value="1"/>
</dbReference>
<dbReference type="AlphaFoldDB" id="A0A1H1PHL6"/>
<evidence type="ECO:0000256" key="6">
    <source>
        <dbReference type="ARBA" id="ARBA00023136"/>
    </source>
</evidence>
<reference evidence="10" key="1">
    <citation type="submission" date="2016-10" db="EMBL/GenBank/DDBJ databases">
        <authorList>
            <person name="Varghese N."/>
            <person name="Submissions S."/>
        </authorList>
    </citation>
    <scope>NUCLEOTIDE SEQUENCE [LARGE SCALE GENOMIC DNA]</scope>
    <source>
        <strain evidence="10">GAS369</strain>
    </source>
</reference>
<dbReference type="PANTHER" id="PTHR48086:SF7">
    <property type="entry name" value="SODIUM-SOLUTE SYMPORTER-RELATED"/>
    <property type="match status" value="1"/>
</dbReference>
<dbReference type="EMBL" id="LT629750">
    <property type="protein sequence ID" value="SDS10159.1"/>
    <property type="molecule type" value="Genomic_DNA"/>
</dbReference>
<feature type="transmembrane region" description="Helical" evidence="8">
    <location>
        <begin position="269"/>
        <end position="289"/>
    </location>
</feature>
<name>A0A1H1PHL6_9BRAD</name>
<evidence type="ECO:0000313" key="10">
    <source>
        <dbReference type="Proteomes" id="UP000243904"/>
    </source>
</evidence>
<evidence type="ECO:0000256" key="8">
    <source>
        <dbReference type="SAM" id="Phobius"/>
    </source>
</evidence>
<dbReference type="Pfam" id="PF00474">
    <property type="entry name" value="SSF"/>
    <property type="match status" value="1"/>
</dbReference>
<evidence type="ECO:0000256" key="2">
    <source>
        <dbReference type="ARBA" id="ARBA00006434"/>
    </source>
</evidence>
<feature type="transmembrane region" description="Helical" evidence="8">
    <location>
        <begin position="6"/>
        <end position="28"/>
    </location>
</feature>